<organism evidence="1 2">
    <name type="scientific">Caligus rogercresseyi</name>
    <name type="common">Sea louse</name>
    <dbReference type="NCBI Taxonomy" id="217165"/>
    <lineage>
        <taxon>Eukaryota</taxon>
        <taxon>Metazoa</taxon>
        <taxon>Ecdysozoa</taxon>
        <taxon>Arthropoda</taxon>
        <taxon>Crustacea</taxon>
        <taxon>Multicrustacea</taxon>
        <taxon>Hexanauplia</taxon>
        <taxon>Copepoda</taxon>
        <taxon>Siphonostomatoida</taxon>
        <taxon>Caligidae</taxon>
        <taxon>Caligus</taxon>
    </lineage>
</organism>
<protein>
    <submittedName>
        <fullName evidence="1">Uncharacterized protein</fullName>
    </submittedName>
</protein>
<keyword evidence="2" id="KW-1185">Reference proteome</keyword>
<proteinExistence type="predicted"/>
<dbReference type="AlphaFoldDB" id="A0A7T8K0X8"/>
<dbReference type="EMBL" id="CP045900">
    <property type="protein sequence ID" value="QQP42428.1"/>
    <property type="molecule type" value="Genomic_DNA"/>
</dbReference>
<evidence type="ECO:0000313" key="2">
    <source>
        <dbReference type="Proteomes" id="UP000595437"/>
    </source>
</evidence>
<evidence type="ECO:0000313" key="1">
    <source>
        <dbReference type="EMBL" id="QQP42428.1"/>
    </source>
</evidence>
<dbReference type="Proteomes" id="UP000595437">
    <property type="component" value="Chromosome 11"/>
</dbReference>
<reference evidence="2" key="1">
    <citation type="submission" date="2021-01" db="EMBL/GenBank/DDBJ databases">
        <title>Caligus Genome Assembly.</title>
        <authorList>
            <person name="Gallardo-Escarate C."/>
        </authorList>
    </citation>
    <scope>NUCLEOTIDE SEQUENCE [LARGE SCALE GENOMIC DNA]</scope>
</reference>
<accession>A0A7T8K0X8</accession>
<name>A0A7T8K0X8_CALRO</name>
<sequence length="99" mass="11127">MDVATPIKTIKVRRSRDRYLAKDTLDLMNARDRASGDESHRLRNRVSSLVKRDHLKSNLAKRHPAKNKLKILWDLANNILGKSQASLPASLNVKGTATV</sequence>
<feature type="non-terminal residue" evidence="1">
    <location>
        <position position="99"/>
    </location>
</feature>
<gene>
    <name evidence="1" type="ORF">FKW44_017089</name>
</gene>